<dbReference type="RefSeq" id="WP_187661205.1">
    <property type="nucleotide sequence ID" value="NZ_JACTAB010000010.1"/>
</dbReference>
<proteinExistence type="predicted"/>
<gene>
    <name evidence="2" type="ORF">WMW71_10750</name>
</gene>
<feature type="chain" id="PRO_5046395265" description="Outer membrane protein beta-barrel domain-containing protein" evidence="1">
    <location>
        <begin position="21"/>
        <end position="182"/>
    </location>
</feature>
<sequence length="182" mass="20536">MKFIQLLTIGLFFSTTIVLAQEENHHAFKPHHSLGLMISHTQISQGVQSNGDKKWLSLPSWAINYNFKFSPKWAVGLHTDIIVEDFAVEEHLKSSSGEVLERSYPIATAVMLSYKPGKHFSYMLGSGGEFAHTGDLFLFRIGVEYGYHISSNWELNANITNDLKVNAYNSWAIGFGITRVFH</sequence>
<reference evidence="2 3" key="1">
    <citation type="submission" date="2024-04" db="EMBL/GenBank/DDBJ databases">
        <title>draft genome sequnece of Flavobacterium buctense JCM 30750.</title>
        <authorList>
            <person name="Kim D.-U."/>
        </authorList>
    </citation>
    <scope>NUCLEOTIDE SEQUENCE [LARGE SCALE GENOMIC DNA]</scope>
    <source>
        <strain evidence="2 3">JCM 30750</strain>
    </source>
</reference>
<keyword evidence="1" id="KW-0732">Signal</keyword>
<evidence type="ECO:0000313" key="3">
    <source>
        <dbReference type="Proteomes" id="UP001491349"/>
    </source>
</evidence>
<evidence type="ECO:0008006" key="4">
    <source>
        <dbReference type="Google" id="ProtNLM"/>
    </source>
</evidence>
<protein>
    <recommendedName>
        <fullName evidence="4">Outer membrane protein beta-barrel domain-containing protein</fullName>
    </recommendedName>
</protein>
<comment type="caution">
    <text evidence="2">The sequence shown here is derived from an EMBL/GenBank/DDBJ whole genome shotgun (WGS) entry which is preliminary data.</text>
</comment>
<evidence type="ECO:0000313" key="2">
    <source>
        <dbReference type="EMBL" id="MEK8180817.1"/>
    </source>
</evidence>
<keyword evidence="3" id="KW-1185">Reference proteome</keyword>
<evidence type="ECO:0000256" key="1">
    <source>
        <dbReference type="SAM" id="SignalP"/>
    </source>
</evidence>
<organism evidence="2 3">
    <name type="scientific">Flavobacterium buctense</name>
    <dbReference type="NCBI Taxonomy" id="1648146"/>
    <lineage>
        <taxon>Bacteria</taxon>
        <taxon>Pseudomonadati</taxon>
        <taxon>Bacteroidota</taxon>
        <taxon>Flavobacteriia</taxon>
        <taxon>Flavobacteriales</taxon>
        <taxon>Flavobacteriaceae</taxon>
        <taxon>Flavobacterium</taxon>
    </lineage>
</organism>
<name>A0ABU9E4I5_9FLAO</name>
<dbReference type="Proteomes" id="UP001491349">
    <property type="component" value="Unassembled WGS sequence"/>
</dbReference>
<feature type="signal peptide" evidence="1">
    <location>
        <begin position="1"/>
        <end position="20"/>
    </location>
</feature>
<dbReference type="EMBL" id="JBBPCB010000006">
    <property type="protein sequence ID" value="MEK8180817.1"/>
    <property type="molecule type" value="Genomic_DNA"/>
</dbReference>
<accession>A0ABU9E4I5</accession>